<accession>X1SB68</accession>
<gene>
    <name evidence="2" type="ORF">S12H4_24267</name>
</gene>
<reference evidence="2" key="1">
    <citation type="journal article" date="2014" name="Front. Microbiol.">
        <title>High frequency of phylogenetically diverse reductive dehalogenase-homologous genes in deep subseafloor sedimentary metagenomes.</title>
        <authorList>
            <person name="Kawai M."/>
            <person name="Futagami T."/>
            <person name="Toyoda A."/>
            <person name="Takaki Y."/>
            <person name="Nishi S."/>
            <person name="Hori S."/>
            <person name="Arai W."/>
            <person name="Tsubouchi T."/>
            <person name="Morono Y."/>
            <person name="Uchiyama I."/>
            <person name="Ito T."/>
            <person name="Fujiyama A."/>
            <person name="Inagaki F."/>
            <person name="Takami H."/>
        </authorList>
    </citation>
    <scope>NUCLEOTIDE SEQUENCE</scope>
    <source>
        <strain evidence="2">Expedition CK06-06</strain>
    </source>
</reference>
<dbReference type="AlphaFoldDB" id="X1SB68"/>
<dbReference type="InterPro" id="IPR006497">
    <property type="entry name" value="Phage_lambda_VrpO_N"/>
</dbReference>
<proteinExistence type="predicted"/>
<sequence length="114" mass="13578">MRKRTKEFYEFQNRVMEKLALTNLYPNDSKYCWDLFRETCGYGDFEVKRSRKMISDHTGILEVNVSRTEKRLKERNIIIVRGKYKGFNPDIAKWEKVSVPIPFEKVSVPIQKGI</sequence>
<protein>
    <recommendedName>
        <fullName evidence="1">Bacteriophage lambda Replication protein O N-terminal domain-containing protein</fullName>
    </recommendedName>
</protein>
<evidence type="ECO:0000313" key="2">
    <source>
        <dbReference type="EMBL" id="GAI76361.1"/>
    </source>
</evidence>
<feature type="domain" description="Bacteriophage lambda Replication protein O N-terminal" evidence="1">
    <location>
        <begin position="7"/>
        <end position="94"/>
    </location>
</feature>
<comment type="caution">
    <text evidence="2">The sequence shown here is derived from an EMBL/GenBank/DDBJ whole genome shotgun (WGS) entry which is preliminary data.</text>
</comment>
<organism evidence="2">
    <name type="scientific">marine sediment metagenome</name>
    <dbReference type="NCBI Taxonomy" id="412755"/>
    <lineage>
        <taxon>unclassified sequences</taxon>
        <taxon>metagenomes</taxon>
        <taxon>ecological metagenomes</taxon>
    </lineage>
</organism>
<dbReference type="InterPro" id="IPR036388">
    <property type="entry name" value="WH-like_DNA-bd_sf"/>
</dbReference>
<evidence type="ECO:0000259" key="1">
    <source>
        <dbReference type="Pfam" id="PF04492"/>
    </source>
</evidence>
<dbReference type="Pfam" id="PF04492">
    <property type="entry name" value="Phage_rep_O"/>
    <property type="match status" value="1"/>
</dbReference>
<dbReference type="EMBL" id="BARW01013120">
    <property type="protein sequence ID" value="GAI76361.1"/>
    <property type="molecule type" value="Genomic_DNA"/>
</dbReference>
<dbReference type="Gene3D" id="1.10.10.10">
    <property type="entry name" value="Winged helix-like DNA-binding domain superfamily/Winged helix DNA-binding domain"/>
    <property type="match status" value="1"/>
</dbReference>
<feature type="non-terminal residue" evidence="2">
    <location>
        <position position="114"/>
    </location>
</feature>
<dbReference type="GO" id="GO:0006260">
    <property type="term" value="P:DNA replication"/>
    <property type="evidence" value="ECO:0007669"/>
    <property type="project" value="InterPro"/>
</dbReference>
<name>X1SB68_9ZZZZ</name>